<feature type="compositionally biased region" description="Polar residues" evidence="16">
    <location>
        <begin position="1136"/>
        <end position="1151"/>
    </location>
</feature>
<evidence type="ECO:0000313" key="19">
    <source>
        <dbReference type="EMBL" id="QQY02500.1"/>
    </source>
</evidence>
<keyword evidence="14" id="KW-0325">Glycoprotein</keyword>
<dbReference type="PROSITE" id="PS50234">
    <property type="entry name" value="VWFA"/>
    <property type="match status" value="1"/>
</dbReference>
<dbReference type="InterPro" id="IPR051173">
    <property type="entry name" value="Ca_channel_alpha-2/delta"/>
</dbReference>
<accession>A0A7U0YEH4</accession>
<dbReference type="PANTHER" id="PTHR10166:SF37">
    <property type="entry name" value="STOLID, ISOFORM H"/>
    <property type="match status" value="1"/>
</dbReference>
<organism evidence="19">
    <name type="scientific">Cryptocotyle lingua</name>
    <dbReference type="NCBI Taxonomy" id="66766"/>
    <lineage>
        <taxon>Eukaryota</taxon>
        <taxon>Metazoa</taxon>
        <taxon>Spiralia</taxon>
        <taxon>Lophotrochozoa</taxon>
        <taxon>Platyhelminthes</taxon>
        <taxon>Trematoda</taxon>
        <taxon>Digenea</taxon>
        <taxon>Opisthorchiida</taxon>
        <taxon>Opisthorchiata</taxon>
        <taxon>Heterophyidae</taxon>
        <taxon>Cryptocotyle</taxon>
    </lineage>
</organism>
<feature type="region of interest" description="Disordered" evidence="16">
    <location>
        <begin position="1054"/>
        <end position="1073"/>
    </location>
</feature>
<dbReference type="GO" id="GO:0005891">
    <property type="term" value="C:voltage-gated calcium channel complex"/>
    <property type="evidence" value="ECO:0007669"/>
    <property type="project" value="TreeGrafter"/>
</dbReference>
<evidence type="ECO:0000256" key="3">
    <source>
        <dbReference type="ARBA" id="ARBA00022568"/>
    </source>
</evidence>
<feature type="chain" id="PRO_5031008042" evidence="17">
    <location>
        <begin position="19"/>
        <end position="1434"/>
    </location>
</feature>
<name>A0A7U0YEH4_9TREM</name>
<dbReference type="EMBL" id="MW361122">
    <property type="protein sequence ID" value="QQY02500.1"/>
    <property type="molecule type" value="mRNA"/>
</dbReference>
<keyword evidence="2" id="KW-0813">Transport</keyword>
<evidence type="ECO:0000256" key="6">
    <source>
        <dbReference type="ARBA" id="ARBA00022723"/>
    </source>
</evidence>
<dbReference type="InterPro" id="IPR013608">
    <property type="entry name" value="VWA_N"/>
</dbReference>
<feature type="signal peptide" evidence="17">
    <location>
        <begin position="1"/>
        <end position="18"/>
    </location>
</feature>
<evidence type="ECO:0000256" key="8">
    <source>
        <dbReference type="ARBA" id="ARBA00022837"/>
    </source>
</evidence>
<evidence type="ECO:0000256" key="13">
    <source>
        <dbReference type="ARBA" id="ARBA00023157"/>
    </source>
</evidence>
<dbReference type="Pfam" id="PF13768">
    <property type="entry name" value="VWA_3"/>
    <property type="match status" value="1"/>
</dbReference>
<keyword evidence="6" id="KW-0479">Metal-binding</keyword>
<dbReference type="GO" id="GO:0046872">
    <property type="term" value="F:metal ion binding"/>
    <property type="evidence" value="ECO:0007669"/>
    <property type="project" value="UniProtKB-KW"/>
</dbReference>
<comment type="subcellular location">
    <subcellularLocation>
        <location evidence="1">Membrane</location>
        <topology evidence="1">Single-pass type I membrane protein</topology>
    </subcellularLocation>
</comment>
<keyword evidence="15" id="KW-0407">Ion channel</keyword>
<feature type="region of interest" description="Disordered" evidence="16">
    <location>
        <begin position="1079"/>
        <end position="1161"/>
    </location>
</feature>
<evidence type="ECO:0000256" key="10">
    <source>
        <dbReference type="ARBA" id="ARBA00022989"/>
    </source>
</evidence>
<keyword evidence="10" id="KW-1133">Transmembrane helix</keyword>
<evidence type="ECO:0000256" key="16">
    <source>
        <dbReference type="SAM" id="MobiDB-lite"/>
    </source>
</evidence>
<feature type="compositionally biased region" description="Polar residues" evidence="16">
    <location>
        <begin position="1097"/>
        <end position="1107"/>
    </location>
</feature>
<dbReference type="InterPro" id="IPR036465">
    <property type="entry name" value="vWFA_dom_sf"/>
</dbReference>
<dbReference type="Gene3D" id="3.30.450.20">
    <property type="entry name" value="PAS domain"/>
    <property type="match status" value="1"/>
</dbReference>
<keyword evidence="7 17" id="KW-0732">Signal</keyword>
<keyword evidence="9" id="KW-0851">Voltage-gated channel</keyword>
<dbReference type="InterPro" id="IPR002035">
    <property type="entry name" value="VWF_A"/>
</dbReference>
<feature type="domain" description="VWFA" evidence="18">
    <location>
        <begin position="248"/>
        <end position="427"/>
    </location>
</feature>
<gene>
    <name evidence="19" type="primary">CACNA2D1</name>
</gene>
<dbReference type="SUPFAM" id="SSF53300">
    <property type="entry name" value="vWA-like"/>
    <property type="match status" value="1"/>
</dbReference>
<keyword evidence="11" id="KW-0406">Ion transport</keyword>
<evidence type="ECO:0000256" key="15">
    <source>
        <dbReference type="ARBA" id="ARBA00023303"/>
    </source>
</evidence>
<feature type="compositionally biased region" description="Polar residues" evidence="16">
    <location>
        <begin position="1054"/>
        <end position="1066"/>
    </location>
</feature>
<protein>
    <submittedName>
        <fullName evidence="19">Voltage-dependent calcium channel subunit alpha-2/delta-1</fullName>
    </submittedName>
</protein>
<evidence type="ECO:0000256" key="11">
    <source>
        <dbReference type="ARBA" id="ARBA00023065"/>
    </source>
</evidence>
<keyword evidence="13" id="KW-1015">Disulfide bond</keyword>
<proteinExistence type="evidence at transcript level"/>
<keyword evidence="4" id="KW-0107">Calcium channel</keyword>
<sequence length="1434" mass="163147">MQRNEWILLLYLCAHVAAQNPGSLEKDFITWANELEKSFSELQTLTGENILHNVYRGPNFGKREMTEEAAFELLDKAAQKVQIIVKEKADLVHKIKLAAEEAYRTRTHREPTGCYLRAKAITLTPSLLTPNFTQNCSEKLFLDMERNALFGNTYVSLNYSTAHVPTNVYDLSKTLVSVGNWTGTLDRVFQENAAADPTLKWQYFGSSTGFFRFYPGSMWDIQLDELRLDFFDCRSQPWYLSASSYAKEMIILVDKSGSMKGRSDIISNATVTEILNTLTENDFFNIIMFTDTPRYADPAIQDRLIQAYKYNKDRMVRKFQDFTPNGTASYERALTEAYGLLNKTRENHDTAKHCSQMLMIITDSVPDSYKELLEKLDPDKNVRIFVYLLGQHSPAEPYVKELACITRGYTVTIATLTDVKENVLKYLNVVARSNALLNYGFITWSGVLVQQFNLRKLTPDNFTTHFTANIKLRMKGQPIVDAESQIKREEPKIDTMIASKEEEPVLYTSVAEAVYDRTKKAMRLKQGNLLGVAGIDVPLQSFRDALRGWEVGVNNYLFAVDNNGFVLFHPGYRPVYKSTVKSYYQNVDLNEVEVPQDVKIDPNTGTPNYDTPLRQTMIERERKVNELETQIITDNFHTMFQANMKYFSTPIEQTPFTLGLAVWWNNETGRGYPIPEFTGASAVEKEQFKRTEMDAFAPIYAEENGNECSALHNYTNQGATLSPYQFCQFDKELAALWQLNPICVLRRILLDGDLQNRMKCDTDYLARIRLDARETQILQKFWTQIASSPLISKWGIQQAFSFHHSGFIRFHNFSSPVYPNFIKDHIFGVEDPLYAETVLTNQYFQSQKLAVFHPPPNDLFRHFSSQQLDVPIPMTMTIYNERHQVPMAVVGLQITHQQLQKQFNQMTNSCVTEQCKSCGTEDVDCYLINQAALVLASSGGEKEIGQSLKEINCALVEHMVNVSVLRQYYLYDFQGICIEVNHGAQSLGSRLLAPFYSIVKLLVRSIHELILVFIGFIQPLNPLPIFGQDWNLYRGSRPGEGHLTSNNIYKEPLQSDNRLPNFQFPDQSHGMYMGSVQTEPYRYGTDRSAQKDRTTGDYLQNKPQSSFYGEESETQETDFSIPPLPSLENDEADIITGNTTESTTGSQTSASEELELEEESNDEIMGIMDQDPYEAQLRALNAIEACRQQQLVIEQRHFELEHGSNLTDGTSTNKTDRPLVPGSLLDCIHKSVQQRCRSSAGTSSLTGRYACEAVCAIVRERMPQLAGKIDDCRQPLTACTERFVAFQVAARWANPSQVSSTVGQPDQAQTNQDLPKEYVASGEYCQECGTRRWHLKPIKGTNLFFLVDYAVSGASSLSCKCNCKKRFRYGAQIKVDPMKPMPIRQRRDPPSPETCTIIKASMENSSVCTDKAKSMRQPWNLLLFVTTLQLLLKL</sequence>
<reference evidence="19" key="1">
    <citation type="submission" date="2020-12" db="EMBL/GenBank/DDBJ databases">
        <title>Neural signatures in transcriptome of heterophyid trematode Cryptocolyle lingua.</title>
        <authorList>
            <person name="Gorbushin A.M."/>
            <person name="Tolstenkov O."/>
        </authorList>
    </citation>
    <scope>NUCLEOTIDE SEQUENCE</scope>
</reference>
<evidence type="ECO:0000256" key="2">
    <source>
        <dbReference type="ARBA" id="ARBA00022448"/>
    </source>
</evidence>
<evidence type="ECO:0000256" key="5">
    <source>
        <dbReference type="ARBA" id="ARBA00022692"/>
    </source>
</evidence>
<feature type="compositionally biased region" description="Acidic residues" evidence="16">
    <location>
        <begin position="1152"/>
        <end position="1161"/>
    </location>
</feature>
<evidence type="ECO:0000256" key="14">
    <source>
        <dbReference type="ARBA" id="ARBA00023180"/>
    </source>
</evidence>
<evidence type="ECO:0000256" key="9">
    <source>
        <dbReference type="ARBA" id="ARBA00022882"/>
    </source>
</evidence>
<dbReference type="PANTHER" id="PTHR10166">
    <property type="entry name" value="VOLTAGE-DEPENDENT CALCIUM CHANNEL SUBUNIT ALPHA-2/DELTA-RELATED"/>
    <property type="match status" value="1"/>
</dbReference>
<evidence type="ECO:0000256" key="17">
    <source>
        <dbReference type="SAM" id="SignalP"/>
    </source>
</evidence>
<evidence type="ECO:0000256" key="7">
    <source>
        <dbReference type="ARBA" id="ARBA00022729"/>
    </source>
</evidence>
<dbReference type="Pfam" id="PF08399">
    <property type="entry name" value="VWA_N"/>
    <property type="match status" value="1"/>
</dbReference>
<keyword evidence="12" id="KW-0472">Membrane</keyword>
<evidence type="ECO:0000259" key="18">
    <source>
        <dbReference type="PROSITE" id="PS50234"/>
    </source>
</evidence>
<keyword evidence="3" id="KW-0109">Calcium transport</keyword>
<dbReference type="Pfam" id="PF08473">
    <property type="entry name" value="VGCC_alpha2"/>
    <property type="match status" value="1"/>
</dbReference>
<dbReference type="Gene3D" id="3.40.50.410">
    <property type="entry name" value="von Willebrand factor, type A domain"/>
    <property type="match status" value="1"/>
</dbReference>
<dbReference type="GO" id="GO:0005245">
    <property type="term" value="F:voltage-gated calcium channel activity"/>
    <property type="evidence" value="ECO:0007669"/>
    <property type="project" value="TreeGrafter"/>
</dbReference>
<feature type="compositionally biased region" description="Basic and acidic residues" evidence="16">
    <location>
        <begin position="1084"/>
        <end position="1095"/>
    </location>
</feature>
<evidence type="ECO:0000256" key="4">
    <source>
        <dbReference type="ARBA" id="ARBA00022673"/>
    </source>
</evidence>
<dbReference type="InterPro" id="IPR013680">
    <property type="entry name" value="VDCC_a2/dsu"/>
</dbReference>
<keyword evidence="8" id="KW-0106">Calcium</keyword>
<evidence type="ECO:0000256" key="1">
    <source>
        <dbReference type="ARBA" id="ARBA00004479"/>
    </source>
</evidence>
<evidence type="ECO:0000256" key="12">
    <source>
        <dbReference type="ARBA" id="ARBA00023136"/>
    </source>
</evidence>
<keyword evidence="5" id="KW-0812">Transmembrane</keyword>
<dbReference type="SMART" id="SM00327">
    <property type="entry name" value="VWA"/>
    <property type="match status" value="1"/>
</dbReference>